<evidence type="ECO:0008006" key="11">
    <source>
        <dbReference type="Google" id="ProtNLM"/>
    </source>
</evidence>
<protein>
    <recommendedName>
        <fullName evidence="11">G protein-coupled receptor GPR1</fullName>
    </recommendedName>
</protein>
<dbReference type="GO" id="GO:0004930">
    <property type="term" value="F:G protein-coupled receptor activity"/>
    <property type="evidence" value="ECO:0007669"/>
    <property type="project" value="TreeGrafter"/>
</dbReference>
<evidence type="ECO:0000259" key="7">
    <source>
        <dbReference type="Pfam" id="PF11710"/>
    </source>
</evidence>
<dbReference type="GO" id="GO:0005886">
    <property type="term" value="C:plasma membrane"/>
    <property type="evidence" value="ECO:0007669"/>
    <property type="project" value="TreeGrafter"/>
</dbReference>
<keyword evidence="2 6" id="KW-0812">Transmembrane</keyword>
<dbReference type="PANTHER" id="PTHR23112:SF37">
    <property type="entry name" value="G PROTEIN-COUPLED RECEPTOR GPR1"/>
    <property type="match status" value="1"/>
</dbReference>
<feature type="transmembrane region" description="Helical" evidence="6">
    <location>
        <begin position="131"/>
        <end position="152"/>
    </location>
</feature>
<evidence type="ECO:0000256" key="1">
    <source>
        <dbReference type="ARBA" id="ARBA00004141"/>
    </source>
</evidence>
<feature type="compositionally biased region" description="Polar residues" evidence="5">
    <location>
        <begin position="228"/>
        <end position="239"/>
    </location>
</feature>
<evidence type="ECO:0000256" key="3">
    <source>
        <dbReference type="ARBA" id="ARBA00022989"/>
    </source>
</evidence>
<feature type="compositionally biased region" description="Basic and acidic residues" evidence="5">
    <location>
        <begin position="299"/>
        <end position="309"/>
    </location>
</feature>
<feature type="transmembrane region" description="Helical" evidence="6">
    <location>
        <begin position="7"/>
        <end position="27"/>
    </location>
</feature>
<dbReference type="Pfam" id="PF11970">
    <property type="entry name" value="GPR_Gpa2_C"/>
    <property type="match status" value="1"/>
</dbReference>
<feature type="compositionally biased region" description="Basic and acidic residues" evidence="5">
    <location>
        <begin position="496"/>
        <end position="512"/>
    </location>
</feature>
<dbReference type="InterPro" id="IPR022596">
    <property type="entry name" value="GPR1/2/3_C"/>
</dbReference>
<evidence type="ECO:0000313" key="10">
    <source>
        <dbReference type="Proteomes" id="UP000319257"/>
    </source>
</evidence>
<dbReference type="InterPro" id="IPR023041">
    <property type="entry name" value="Glucose_rcpt_Git3-like_N"/>
</dbReference>
<feature type="transmembrane region" description="Helical" evidence="6">
    <location>
        <begin position="385"/>
        <end position="404"/>
    </location>
</feature>
<dbReference type="Gene3D" id="1.20.1070.10">
    <property type="entry name" value="Rhodopsin 7-helix transmembrane proteins"/>
    <property type="match status" value="1"/>
</dbReference>
<accession>A0A507B2X9</accession>
<dbReference type="Pfam" id="PF11710">
    <property type="entry name" value="Git3"/>
    <property type="match status" value="1"/>
</dbReference>
<feature type="region of interest" description="Disordered" evidence="5">
    <location>
        <begin position="479"/>
        <end position="543"/>
    </location>
</feature>
<dbReference type="InParanoid" id="A0A507B2X9"/>
<proteinExistence type="predicted"/>
<dbReference type="GO" id="GO:0007189">
    <property type="term" value="P:adenylate cyclase-activating G protein-coupled receptor signaling pathway"/>
    <property type="evidence" value="ECO:0007669"/>
    <property type="project" value="TreeGrafter"/>
</dbReference>
<comment type="caution">
    <text evidence="9">The sequence shown here is derived from an EMBL/GenBank/DDBJ whole genome shotgun (WGS) entry which is preliminary data.</text>
</comment>
<feature type="compositionally biased region" description="Low complexity" evidence="5">
    <location>
        <begin position="311"/>
        <end position="322"/>
    </location>
</feature>
<dbReference type="SUPFAM" id="SSF81321">
    <property type="entry name" value="Family A G protein-coupled receptor-like"/>
    <property type="match status" value="1"/>
</dbReference>
<evidence type="ECO:0000256" key="5">
    <source>
        <dbReference type="SAM" id="MobiDB-lite"/>
    </source>
</evidence>
<keyword evidence="10" id="KW-1185">Reference proteome</keyword>
<evidence type="ECO:0000256" key="6">
    <source>
        <dbReference type="SAM" id="Phobius"/>
    </source>
</evidence>
<feature type="transmembrane region" description="Helical" evidence="6">
    <location>
        <begin position="81"/>
        <end position="99"/>
    </location>
</feature>
<dbReference type="Proteomes" id="UP000319257">
    <property type="component" value="Unassembled WGS sequence"/>
</dbReference>
<comment type="subcellular location">
    <subcellularLocation>
        <location evidence="1">Membrane</location>
        <topology evidence="1">Multi-pass membrane protein</topology>
    </subcellularLocation>
</comment>
<feature type="region of interest" description="Disordered" evidence="5">
    <location>
        <begin position="299"/>
        <end position="326"/>
    </location>
</feature>
<feature type="transmembrane region" description="Helical" evidence="6">
    <location>
        <begin position="39"/>
        <end position="61"/>
    </location>
</feature>
<dbReference type="EMBL" id="SKBQ01000002">
    <property type="protein sequence ID" value="TPX14097.1"/>
    <property type="molecule type" value="Genomic_DNA"/>
</dbReference>
<dbReference type="AlphaFoldDB" id="A0A507B2X9"/>
<feature type="domain" description="G protein-coupled receptor GPR1/2/3 C-terminal" evidence="8">
    <location>
        <begin position="376"/>
        <end position="453"/>
    </location>
</feature>
<keyword evidence="4 6" id="KW-0472">Membrane</keyword>
<dbReference type="FunCoup" id="A0A507B2X9">
    <property type="interactions" value="120"/>
</dbReference>
<name>A0A507B2X9_9PEZI</name>
<feature type="domain" description="Glucose receptor Git3-like N-terminal" evidence="7">
    <location>
        <begin position="1"/>
        <end position="150"/>
    </location>
</feature>
<gene>
    <name evidence="9" type="ORF">E0L32_000491</name>
</gene>
<keyword evidence="3 6" id="KW-1133">Transmembrane helix</keyword>
<reference evidence="9 10" key="1">
    <citation type="submission" date="2019-06" db="EMBL/GenBank/DDBJ databases">
        <title>Draft genome sequence of the filamentous fungus Phialemoniopsis curvata isolated from diesel fuel.</title>
        <authorList>
            <person name="Varaljay V.A."/>
            <person name="Lyon W.J."/>
            <person name="Crouch A.L."/>
            <person name="Drake C.E."/>
            <person name="Hollomon J.M."/>
            <person name="Nadeau L.J."/>
            <person name="Nunn H.S."/>
            <person name="Stevenson B.S."/>
            <person name="Bojanowski C.L."/>
            <person name="Crookes-Goodson W.J."/>
        </authorList>
    </citation>
    <scope>NUCLEOTIDE SEQUENCE [LARGE SCALE GENOMIC DNA]</scope>
    <source>
        <strain evidence="9 10">D216</strain>
    </source>
</reference>
<dbReference type="OrthoDB" id="5368598at2759"/>
<feature type="transmembrane region" description="Helical" evidence="6">
    <location>
        <begin position="424"/>
        <end position="446"/>
    </location>
</feature>
<organism evidence="9 10">
    <name type="scientific">Thyridium curvatum</name>
    <dbReference type="NCBI Taxonomy" id="1093900"/>
    <lineage>
        <taxon>Eukaryota</taxon>
        <taxon>Fungi</taxon>
        <taxon>Dikarya</taxon>
        <taxon>Ascomycota</taxon>
        <taxon>Pezizomycotina</taxon>
        <taxon>Sordariomycetes</taxon>
        <taxon>Sordariomycetidae</taxon>
        <taxon>Thyridiales</taxon>
        <taxon>Thyridiaceae</taxon>
        <taxon>Thyridium</taxon>
    </lineage>
</organism>
<feature type="region of interest" description="Disordered" evidence="5">
    <location>
        <begin position="161"/>
        <end position="244"/>
    </location>
</feature>
<evidence type="ECO:0000256" key="4">
    <source>
        <dbReference type="ARBA" id="ARBA00023136"/>
    </source>
</evidence>
<dbReference type="STRING" id="1093900.A0A507B2X9"/>
<evidence type="ECO:0000259" key="8">
    <source>
        <dbReference type="Pfam" id="PF11970"/>
    </source>
</evidence>
<sequence>MLLIQSDFLKALFFLLFPIVDFVSGPIKSDSTFCQASGFFLTIGIEACDVAIFLITLHGALYIFRPKRSGGESGLYPYRRIAYAVYIVFPVLLACLAFVKGTPAYENTGEYCYLSVRDPWYRMALSWVPRYVVFISILVLSCVVYFYVTTLLGRYGRRSSFRPSQNRVPPPPTPPLAYHGLIPSGPESRRPSAQTERGGTRDRPTSVGSLWTAPLIQGRRPSRLPDSKQASWRSDQRQIPNWDDWNFKSSSKRLNLECETPSTGVSTPVIQPLSAQIKPPAPVHGVPSARRDSALKHVTRAGDDTESSRETTPQTATPNGTTMLPAPILGETITSASIMDLIAVLRRGPSDFDSSHDSSEVYLSSAGADANDGLARSRHRTRRQLKLLFVYPVVYILTWIFPFVSHILQYDDAFTPDGSDGPFWLLALSLASLCTQGTVDCVLFMVREKPWRHVKGGFWESLRKRMTFTLKGRIAGSGRTAEEMVNDGRTARARRNHEMAQEDLKRTERAQMTRDSLSSRQAPRKGGAHWWDAEAGVSGGEDD</sequence>
<dbReference type="PANTHER" id="PTHR23112">
    <property type="entry name" value="G PROTEIN-COUPLED RECEPTOR 157-RELATED"/>
    <property type="match status" value="1"/>
</dbReference>
<dbReference type="GeneID" id="41967938"/>
<dbReference type="RefSeq" id="XP_030995808.1">
    <property type="nucleotide sequence ID" value="XM_031139380.1"/>
</dbReference>
<evidence type="ECO:0000256" key="2">
    <source>
        <dbReference type="ARBA" id="ARBA00022692"/>
    </source>
</evidence>
<evidence type="ECO:0000313" key="9">
    <source>
        <dbReference type="EMBL" id="TPX14097.1"/>
    </source>
</evidence>